<name>A0ABR2NH76_9ROSI</name>
<accession>A0ABR2NH76</accession>
<comment type="caution">
    <text evidence="1">The sequence shown here is derived from an EMBL/GenBank/DDBJ whole genome shotgun (WGS) entry which is preliminary data.</text>
</comment>
<evidence type="ECO:0000313" key="1">
    <source>
        <dbReference type="EMBL" id="KAK8975330.1"/>
    </source>
</evidence>
<dbReference type="PANTHER" id="PTHR31286">
    <property type="entry name" value="GLYCINE-RICH CELL WALL STRUCTURAL PROTEIN 1.8-LIKE"/>
    <property type="match status" value="1"/>
</dbReference>
<reference evidence="1 2" key="1">
    <citation type="journal article" date="2024" name="G3 (Bethesda)">
        <title>Genome assembly of Hibiscus sabdariffa L. provides insights into metabolisms of medicinal natural products.</title>
        <authorList>
            <person name="Kim T."/>
        </authorList>
    </citation>
    <scope>NUCLEOTIDE SEQUENCE [LARGE SCALE GENOMIC DNA]</scope>
    <source>
        <strain evidence="1">TK-2024</strain>
        <tissue evidence="1">Old leaves</tissue>
    </source>
</reference>
<proteinExistence type="predicted"/>
<dbReference type="EMBL" id="JBBPBN010000147">
    <property type="protein sequence ID" value="KAK8975330.1"/>
    <property type="molecule type" value="Genomic_DNA"/>
</dbReference>
<protein>
    <recommendedName>
        <fullName evidence="3">DUF4283 domain-containing protein</fullName>
    </recommendedName>
</protein>
<sequence length="251" mass="27705">MAWVRHPGLPITWYKMSLIEAIGSYIGFVAKIDYQIDYGCRGRFAGMAIKIILKQPLVSKIVINERTHNIEYESLLMVCFNCGIYGHISDHYPKTHPHEPSLESDATMIDTPIPQPPPDPYGPWMLTDKWYNPIVVETEPVDQPAIIIDNPVSEPNPLTSQPMSNNVVQSVATTTVSRFIHVSSFSAGKSKPKGKAPIALRKAPLTVLKLRYTNIIPKKVGGVGPTRKSTLNLAKHSVIVTSESGQPIVLG</sequence>
<dbReference type="PANTHER" id="PTHR31286:SF99">
    <property type="entry name" value="DUF4283 DOMAIN-CONTAINING PROTEIN"/>
    <property type="match status" value="1"/>
</dbReference>
<keyword evidence="2" id="KW-1185">Reference proteome</keyword>
<organism evidence="1 2">
    <name type="scientific">Hibiscus sabdariffa</name>
    <name type="common">roselle</name>
    <dbReference type="NCBI Taxonomy" id="183260"/>
    <lineage>
        <taxon>Eukaryota</taxon>
        <taxon>Viridiplantae</taxon>
        <taxon>Streptophyta</taxon>
        <taxon>Embryophyta</taxon>
        <taxon>Tracheophyta</taxon>
        <taxon>Spermatophyta</taxon>
        <taxon>Magnoliopsida</taxon>
        <taxon>eudicotyledons</taxon>
        <taxon>Gunneridae</taxon>
        <taxon>Pentapetalae</taxon>
        <taxon>rosids</taxon>
        <taxon>malvids</taxon>
        <taxon>Malvales</taxon>
        <taxon>Malvaceae</taxon>
        <taxon>Malvoideae</taxon>
        <taxon>Hibiscus</taxon>
    </lineage>
</organism>
<gene>
    <name evidence="1" type="ORF">V6N11_063293</name>
</gene>
<evidence type="ECO:0008006" key="3">
    <source>
        <dbReference type="Google" id="ProtNLM"/>
    </source>
</evidence>
<dbReference type="Proteomes" id="UP001396334">
    <property type="component" value="Unassembled WGS sequence"/>
</dbReference>
<evidence type="ECO:0000313" key="2">
    <source>
        <dbReference type="Proteomes" id="UP001396334"/>
    </source>
</evidence>
<dbReference type="InterPro" id="IPR040256">
    <property type="entry name" value="At4g02000-like"/>
</dbReference>